<dbReference type="Proteomes" id="UP000326924">
    <property type="component" value="Unassembled WGS sequence"/>
</dbReference>
<dbReference type="EMBL" id="VXIS01000403">
    <property type="protein sequence ID" value="KAA8893783.1"/>
    <property type="molecule type" value="Genomic_DNA"/>
</dbReference>
<name>A0A5J5EF73_9PEZI</name>
<gene>
    <name evidence="2" type="ORF">FN846DRAFT_977405</name>
</gene>
<protein>
    <recommendedName>
        <fullName evidence="4">Sequence orphan</fullName>
    </recommendedName>
</protein>
<dbReference type="PANTHER" id="PTHR37845:SF1">
    <property type="entry name" value="SEQUENCE ORPHAN"/>
    <property type="match status" value="1"/>
</dbReference>
<dbReference type="GO" id="GO:0005739">
    <property type="term" value="C:mitochondrion"/>
    <property type="evidence" value="ECO:0007669"/>
    <property type="project" value="TreeGrafter"/>
</dbReference>
<dbReference type="InParanoid" id="A0A5J5EF73"/>
<dbReference type="PANTHER" id="PTHR37845">
    <property type="entry name" value="SEQUENCE ORPHAN"/>
    <property type="match status" value="1"/>
</dbReference>
<organism evidence="2 3">
    <name type="scientific">Sphaerosporella brunnea</name>
    <dbReference type="NCBI Taxonomy" id="1250544"/>
    <lineage>
        <taxon>Eukaryota</taxon>
        <taxon>Fungi</taxon>
        <taxon>Dikarya</taxon>
        <taxon>Ascomycota</taxon>
        <taxon>Pezizomycotina</taxon>
        <taxon>Pezizomycetes</taxon>
        <taxon>Pezizales</taxon>
        <taxon>Pyronemataceae</taxon>
        <taxon>Sphaerosporella</taxon>
    </lineage>
</organism>
<dbReference type="AlphaFoldDB" id="A0A5J5EF73"/>
<evidence type="ECO:0000256" key="1">
    <source>
        <dbReference type="SAM" id="MobiDB-lite"/>
    </source>
</evidence>
<reference evidence="2 3" key="1">
    <citation type="submission" date="2019-09" db="EMBL/GenBank/DDBJ databases">
        <title>Draft genome of the ectomycorrhizal ascomycete Sphaerosporella brunnea.</title>
        <authorList>
            <consortium name="DOE Joint Genome Institute"/>
            <person name="Benucci G.M."/>
            <person name="Marozzi G."/>
            <person name="Antonielli L."/>
            <person name="Sanchez S."/>
            <person name="Marco P."/>
            <person name="Wang X."/>
            <person name="Falini L.B."/>
            <person name="Barry K."/>
            <person name="Haridas S."/>
            <person name="Lipzen A."/>
            <person name="Labutti K."/>
            <person name="Grigoriev I.V."/>
            <person name="Murat C."/>
            <person name="Martin F."/>
            <person name="Albertini E."/>
            <person name="Donnini D."/>
            <person name="Bonito G."/>
        </authorList>
    </citation>
    <scope>NUCLEOTIDE SEQUENCE [LARGE SCALE GENOMIC DNA]</scope>
    <source>
        <strain evidence="2 3">Sb_GMNB300</strain>
    </source>
</reference>
<sequence>MSVPPKPFPFANTPPVMEKPTKTTSLPSPESPAPRVTGSSKLLQRVGADVASAGAATMLIAPVICLIDRSIMENASGKTKSVLESATNSLKTILTKPHRFFFSKPFALIYMTYFGTYMTANTIDTASAVRTGADIKTVTSGTEKFIATSTANMSLGLIKDRNFARMFGTGSPRPVPLPSFVLFSLRDAMTIAFSFNVPAKLAPLMPNTPIMSSESLAQFLSPVSCQILSTPLHLYGLDLYNRGNGVNWKQRLKAVRSNYLQSTLARMCRIIPAFGFGGVTNTKVRRRLLEKIENAA</sequence>
<accession>A0A5J5EF73</accession>
<dbReference type="InterPro" id="IPR038781">
    <property type="entry name" value="C365.16-ike"/>
</dbReference>
<comment type="caution">
    <text evidence="2">The sequence shown here is derived from an EMBL/GenBank/DDBJ whole genome shotgun (WGS) entry which is preliminary data.</text>
</comment>
<dbReference type="OrthoDB" id="275936at2759"/>
<proteinExistence type="predicted"/>
<keyword evidence="3" id="KW-1185">Reference proteome</keyword>
<evidence type="ECO:0008006" key="4">
    <source>
        <dbReference type="Google" id="ProtNLM"/>
    </source>
</evidence>
<evidence type="ECO:0000313" key="2">
    <source>
        <dbReference type="EMBL" id="KAA8893783.1"/>
    </source>
</evidence>
<feature type="region of interest" description="Disordered" evidence="1">
    <location>
        <begin position="1"/>
        <end position="38"/>
    </location>
</feature>
<evidence type="ECO:0000313" key="3">
    <source>
        <dbReference type="Proteomes" id="UP000326924"/>
    </source>
</evidence>